<evidence type="ECO:0000313" key="1">
    <source>
        <dbReference type="EMBL" id="CAG8453240.1"/>
    </source>
</evidence>
<accession>A0ACA9K5T6</accession>
<feature type="non-terminal residue" evidence="1">
    <location>
        <position position="1"/>
    </location>
</feature>
<dbReference type="Proteomes" id="UP000789525">
    <property type="component" value="Unassembled WGS sequence"/>
</dbReference>
<dbReference type="EMBL" id="CAJVPT010000930">
    <property type="protein sequence ID" value="CAG8453240.1"/>
    <property type="molecule type" value="Genomic_DNA"/>
</dbReference>
<protein>
    <submittedName>
        <fullName evidence="1">2956_t:CDS:1</fullName>
    </submittedName>
</protein>
<comment type="caution">
    <text evidence="1">The sequence shown here is derived from an EMBL/GenBank/DDBJ whole genome shotgun (WGS) entry which is preliminary data.</text>
</comment>
<keyword evidence="2" id="KW-1185">Reference proteome</keyword>
<name>A0ACA9K5T6_9GLOM</name>
<reference evidence="1" key="1">
    <citation type="submission" date="2021-06" db="EMBL/GenBank/DDBJ databases">
        <authorList>
            <person name="Kallberg Y."/>
            <person name="Tangrot J."/>
            <person name="Rosling A."/>
        </authorList>
    </citation>
    <scope>NUCLEOTIDE SEQUENCE</scope>
    <source>
        <strain evidence="1">CL356</strain>
    </source>
</reference>
<evidence type="ECO:0000313" key="2">
    <source>
        <dbReference type="Proteomes" id="UP000789525"/>
    </source>
</evidence>
<sequence>QLTDYYEILEISPSASSEEIKKAYRKLALKYHPDKNTSSVTTDQSKINARFVLINEAYSILGNEECRKLYEELRRTGKSYSQLKYSGEEYEYHREMQKIHTLYREIMAHKEQILELSTAFLKSAASLGWISSRHDSEGREELFNAYEKEISSIESSILIGSNRSLDYESSQHDEITFEYVPEDDVIKPRP</sequence>
<organism evidence="1 2">
    <name type="scientific">Acaulospora colombiana</name>
    <dbReference type="NCBI Taxonomy" id="27376"/>
    <lineage>
        <taxon>Eukaryota</taxon>
        <taxon>Fungi</taxon>
        <taxon>Fungi incertae sedis</taxon>
        <taxon>Mucoromycota</taxon>
        <taxon>Glomeromycotina</taxon>
        <taxon>Glomeromycetes</taxon>
        <taxon>Diversisporales</taxon>
        <taxon>Acaulosporaceae</taxon>
        <taxon>Acaulospora</taxon>
    </lineage>
</organism>
<gene>
    <name evidence="1" type="ORF">ACOLOM_LOCUS848</name>
</gene>
<proteinExistence type="predicted"/>